<evidence type="ECO:0000256" key="1">
    <source>
        <dbReference type="ARBA" id="ARBA00004651"/>
    </source>
</evidence>
<evidence type="ECO:0000256" key="2">
    <source>
        <dbReference type="ARBA" id="ARBA00007977"/>
    </source>
</evidence>
<feature type="transmembrane region" description="Helical" evidence="7">
    <location>
        <begin position="33"/>
        <end position="66"/>
    </location>
</feature>
<dbReference type="PANTHER" id="PTHR30106:SF2">
    <property type="entry name" value="UPF0324 INNER MEMBRANE PROTEIN YEIH"/>
    <property type="match status" value="1"/>
</dbReference>
<evidence type="ECO:0000256" key="3">
    <source>
        <dbReference type="ARBA" id="ARBA00022475"/>
    </source>
</evidence>
<dbReference type="PANTHER" id="PTHR30106">
    <property type="entry name" value="INNER MEMBRANE PROTEIN YEIH-RELATED"/>
    <property type="match status" value="1"/>
</dbReference>
<keyword evidence="9" id="KW-1185">Reference proteome</keyword>
<feature type="transmembrane region" description="Helical" evidence="7">
    <location>
        <begin position="137"/>
        <end position="157"/>
    </location>
</feature>
<proteinExistence type="inferred from homology"/>
<keyword evidence="4 7" id="KW-0812">Transmembrane</keyword>
<gene>
    <name evidence="8" type="ORF">IXC47_18605</name>
</gene>
<comment type="caution">
    <text evidence="8">The sequence shown here is derived from an EMBL/GenBank/DDBJ whole genome shotgun (WGS) entry which is preliminary data.</text>
</comment>
<comment type="similarity">
    <text evidence="2">Belongs to the UPF0324 family.</text>
</comment>
<sequence>MRLSYLAWQGRSATIFSAWHPAALKKNWPGISLSVVIALAATFVSTAYGGPQLLYALFFGLAFHFLSQDPLCRPGINFCSQTLLRTGVALLGARVTLEQITSLGAAPLIIVLIAVVSTVLMGCVVAKIFGRSRVEGLLSGGAVAICGASAALAISAVLPKTKENEQFTLLTVVGVTSLSTMAMIIYPLIVHFLKLDVTTAGIFLGATIHDVAQVVGAGYLISNHTGEVATIVKLARVACLVPAVVAISLLYRKRGEVGDVSRSPLVPFFLIGFVCMMLANSFHLIPHLASGWINDVSRNCLVLSIAALGVKTSFQSLASLGWRPVLMLVGETVWIVVLVLVMLKIST</sequence>
<feature type="transmembrane region" description="Helical" evidence="7">
    <location>
        <begin position="169"/>
        <end position="189"/>
    </location>
</feature>
<keyword evidence="6 7" id="KW-0472">Membrane</keyword>
<accession>A0ABS0EXV9</accession>
<feature type="transmembrane region" description="Helical" evidence="7">
    <location>
        <begin position="201"/>
        <end position="222"/>
    </location>
</feature>
<keyword evidence="3" id="KW-1003">Cell membrane</keyword>
<feature type="transmembrane region" description="Helical" evidence="7">
    <location>
        <begin position="264"/>
        <end position="285"/>
    </location>
</feature>
<organism evidence="8 9">
    <name type="scientific">Herminiimonas contaminans</name>
    <dbReference type="NCBI Taxonomy" id="1111140"/>
    <lineage>
        <taxon>Bacteria</taxon>
        <taxon>Pseudomonadati</taxon>
        <taxon>Pseudomonadota</taxon>
        <taxon>Betaproteobacteria</taxon>
        <taxon>Burkholderiales</taxon>
        <taxon>Oxalobacteraceae</taxon>
        <taxon>Herminiimonas</taxon>
    </lineage>
</organism>
<feature type="transmembrane region" description="Helical" evidence="7">
    <location>
        <begin position="325"/>
        <end position="343"/>
    </location>
</feature>
<evidence type="ECO:0000313" key="9">
    <source>
        <dbReference type="Proteomes" id="UP000657372"/>
    </source>
</evidence>
<dbReference type="InterPro" id="IPR018383">
    <property type="entry name" value="UPF0324_pro"/>
</dbReference>
<name>A0ABS0EXV9_9BURK</name>
<dbReference type="Pfam" id="PF03601">
    <property type="entry name" value="Cons_hypoth698"/>
    <property type="match status" value="1"/>
</dbReference>
<comment type="subcellular location">
    <subcellularLocation>
        <location evidence="1">Cell membrane</location>
        <topology evidence="1">Multi-pass membrane protein</topology>
    </subcellularLocation>
</comment>
<evidence type="ECO:0000256" key="6">
    <source>
        <dbReference type="ARBA" id="ARBA00023136"/>
    </source>
</evidence>
<evidence type="ECO:0000256" key="4">
    <source>
        <dbReference type="ARBA" id="ARBA00022692"/>
    </source>
</evidence>
<feature type="transmembrane region" description="Helical" evidence="7">
    <location>
        <begin position="103"/>
        <end position="125"/>
    </location>
</feature>
<keyword evidence="5 7" id="KW-1133">Transmembrane helix</keyword>
<feature type="transmembrane region" description="Helical" evidence="7">
    <location>
        <begin position="234"/>
        <end position="252"/>
    </location>
</feature>
<dbReference type="EMBL" id="JADOEL010000025">
    <property type="protein sequence ID" value="MBF8179696.1"/>
    <property type="molecule type" value="Genomic_DNA"/>
</dbReference>
<protein>
    <submittedName>
        <fullName evidence="8">Sulfate exporter family transporter</fullName>
    </submittedName>
</protein>
<evidence type="ECO:0000256" key="5">
    <source>
        <dbReference type="ARBA" id="ARBA00022989"/>
    </source>
</evidence>
<dbReference type="Proteomes" id="UP000657372">
    <property type="component" value="Unassembled WGS sequence"/>
</dbReference>
<evidence type="ECO:0000256" key="7">
    <source>
        <dbReference type="SAM" id="Phobius"/>
    </source>
</evidence>
<evidence type="ECO:0000313" key="8">
    <source>
        <dbReference type="EMBL" id="MBF8179696.1"/>
    </source>
</evidence>
<reference evidence="8 9" key="1">
    <citation type="submission" date="2020-11" db="EMBL/GenBank/DDBJ databases">
        <title>WGS of Herminiimonas contaminans strain Marseille-Q4544 isolated from planarians Schmidtea mediterranea.</title>
        <authorList>
            <person name="Kangale L."/>
        </authorList>
    </citation>
    <scope>NUCLEOTIDE SEQUENCE [LARGE SCALE GENOMIC DNA]</scope>
    <source>
        <strain evidence="8 9">Marseille-Q4544</strain>
    </source>
</reference>